<evidence type="ECO:0000313" key="2">
    <source>
        <dbReference type="Proteomes" id="UP000324738"/>
    </source>
</evidence>
<dbReference type="EMBL" id="VTWH01000004">
    <property type="protein sequence ID" value="KAA0968882.1"/>
    <property type="molecule type" value="Genomic_DNA"/>
</dbReference>
<sequence>MEVMMDDGLTGWPVDGPALHSSLLQAEVPASAVALIIDAARPAMMLTTTQENDDVIAIGSTKFGGRPDLPATVPWPHRGAYANAEELIRETYNGAERFHADAGQVPPWMSAEDGKAMLAENERLKAETRAFMQSLSISNDDLDAGFSYTFTPEQAAEVAHEAIAKVKALKGAFPLAFLAQIDLADLSSSPGFDAALPRDGRLYFFYDLFVLPPSYHPASSIGLRVIHDRSPADELVRAELPEALAAISDFVGTSLKPATVTAHSVLTAVPQYSAAAEALGLSEADLSTYGSWLSQVPGWPGDGPEQAHQLGGWRRAIQATMEGTAQLAANGLNAGTSEAFSSAEGKRLLEDEAAWRLVFQLGPDDAIGNLLPGALNILMRQEDLKAGRFEKAWAVYEQD</sequence>
<dbReference type="Gene3D" id="2.30.320.10">
    <property type="entry name" value="YwqG-like"/>
    <property type="match status" value="1"/>
</dbReference>
<name>A0A5B0DSA7_9HYPH</name>
<evidence type="ECO:0000313" key="1">
    <source>
        <dbReference type="EMBL" id="KAA0968882.1"/>
    </source>
</evidence>
<proteinExistence type="predicted"/>
<accession>A0A5B0DSA7</accession>
<dbReference type="InterPro" id="IPR015315">
    <property type="entry name" value="DUF1963"/>
</dbReference>
<dbReference type="InterPro" id="IPR035948">
    <property type="entry name" value="YwqG-like_sf"/>
</dbReference>
<reference evidence="1 2" key="1">
    <citation type="submission" date="2019-08" db="EMBL/GenBank/DDBJ databases">
        <title>Aureimonas fodiniaquatilis sp. nov., isolated from a coal mine wastewater.</title>
        <authorList>
            <person name="Kim W."/>
        </authorList>
    </citation>
    <scope>NUCLEOTIDE SEQUENCE [LARGE SCALE GENOMIC DNA]</scope>
    <source>
        <strain evidence="1 2">CAU 1482</strain>
    </source>
</reference>
<protein>
    <submittedName>
        <fullName evidence="1">DUF1963 domain-containing protein</fullName>
    </submittedName>
</protein>
<keyword evidence="2" id="KW-1185">Reference proteome</keyword>
<dbReference type="SUPFAM" id="SSF103032">
    <property type="entry name" value="Hypothetical protein YwqG"/>
    <property type="match status" value="1"/>
</dbReference>
<dbReference type="AlphaFoldDB" id="A0A5B0DSA7"/>
<dbReference type="Pfam" id="PF09234">
    <property type="entry name" value="DUF1963"/>
    <property type="match status" value="1"/>
</dbReference>
<comment type="caution">
    <text evidence="1">The sequence shown here is derived from an EMBL/GenBank/DDBJ whole genome shotgun (WGS) entry which is preliminary data.</text>
</comment>
<organism evidence="1 2">
    <name type="scientific">Aureimonas fodinaquatilis</name>
    <dbReference type="NCBI Taxonomy" id="2565783"/>
    <lineage>
        <taxon>Bacteria</taxon>
        <taxon>Pseudomonadati</taxon>
        <taxon>Pseudomonadota</taxon>
        <taxon>Alphaproteobacteria</taxon>
        <taxon>Hyphomicrobiales</taxon>
        <taxon>Aurantimonadaceae</taxon>
        <taxon>Aureimonas</taxon>
    </lineage>
</organism>
<gene>
    <name evidence="1" type="ORF">FPY71_15050</name>
</gene>
<dbReference type="Proteomes" id="UP000324738">
    <property type="component" value="Unassembled WGS sequence"/>
</dbReference>